<dbReference type="Proteomes" id="UP000077521">
    <property type="component" value="Unassembled WGS sequence"/>
</dbReference>
<name>A0A177TP81_9BASI</name>
<evidence type="ECO:0000313" key="1">
    <source>
        <dbReference type="EMBL" id="KAE8248911.1"/>
    </source>
</evidence>
<proteinExistence type="predicted"/>
<dbReference type="EMBL" id="LWDF02000421">
    <property type="protein sequence ID" value="KAE8248911.1"/>
    <property type="molecule type" value="Genomic_DNA"/>
</dbReference>
<keyword evidence="2" id="KW-1185">Reference proteome</keyword>
<evidence type="ECO:0000313" key="2">
    <source>
        <dbReference type="Proteomes" id="UP000077521"/>
    </source>
</evidence>
<comment type="caution">
    <text evidence="1">The sequence shown here is derived from an EMBL/GenBank/DDBJ whole genome shotgun (WGS) entry which is preliminary data.</text>
</comment>
<organism evidence="1 2">
    <name type="scientific">Tilletia indica</name>
    <dbReference type="NCBI Taxonomy" id="43049"/>
    <lineage>
        <taxon>Eukaryota</taxon>
        <taxon>Fungi</taxon>
        <taxon>Dikarya</taxon>
        <taxon>Basidiomycota</taxon>
        <taxon>Ustilaginomycotina</taxon>
        <taxon>Exobasidiomycetes</taxon>
        <taxon>Tilletiales</taxon>
        <taxon>Tilletiaceae</taxon>
        <taxon>Tilletia</taxon>
    </lineage>
</organism>
<protein>
    <submittedName>
        <fullName evidence="1">Uncharacterized protein</fullName>
    </submittedName>
</protein>
<dbReference type="AlphaFoldDB" id="A0A177TP81"/>
<reference evidence="1" key="1">
    <citation type="submission" date="2016-04" db="EMBL/GenBank/DDBJ databases">
        <authorList>
            <person name="Nguyen H.D."/>
            <person name="Samba Siva P."/>
            <person name="Cullis J."/>
            <person name="Levesque C.A."/>
            <person name="Hambleton S."/>
        </authorList>
    </citation>
    <scope>NUCLEOTIDE SEQUENCE</scope>
    <source>
        <strain evidence="1">DAOMC 236416</strain>
    </source>
</reference>
<reference evidence="1" key="2">
    <citation type="journal article" date="2019" name="IMA Fungus">
        <title>Genome sequencing and comparison of five Tilletia species to identify candidate genes for the detection of regulated species infecting wheat.</title>
        <authorList>
            <person name="Nguyen H.D.T."/>
            <person name="Sultana T."/>
            <person name="Kesanakurti P."/>
            <person name="Hambleton S."/>
        </authorList>
    </citation>
    <scope>NUCLEOTIDE SEQUENCE</scope>
    <source>
        <strain evidence="1">DAOMC 236416</strain>
    </source>
</reference>
<gene>
    <name evidence="1" type="ORF">A4X13_0g5422</name>
</gene>
<sequence>MHLNSKFTLLLCALLMTQPVLSASTWPRDDAAELIPQSGAIGPGTKNDLGFGDDLGFNTKGSGKSGSDAFDRRDGLNLGLEHGYDTGTGAYGVGKGFPGSNKKEKVLHHNDLFAKKIAAAKKKSGFDWFL</sequence>
<accession>A0A177TP81</accession>